<feature type="region of interest" description="Disordered" evidence="1">
    <location>
        <begin position="1"/>
        <end position="38"/>
    </location>
</feature>
<reference evidence="2 3" key="1">
    <citation type="submission" date="2020-01" db="EMBL/GenBank/DDBJ databases">
        <title>Natronorubrum sp. JWXQ-INN 674 isolated from Inner Mongolia Autonomous Region of China.</title>
        <authorList>
            <person name="Xue Q."/>
        </authorList>
    </citation>
    <scope>NUCLEOTIDE SEQUENCE [LARGE SCALE GENOMIC DNA]</scope>
    <source>
        <strain evidence="2 3">JWXQ-INN-674</strain>
    </source>
</reference>
<accession>A0A6B0VPT0</accession>
<dbReference type="RefSeq" id="WP_160066444.1">
    <property type="nucleotide sequence ID" value="NZ_WUYX01000053.1"/>
</dbReference>
<evidence type="ECO:0000313" key="3">
    <source>
        <dbReference type="Proteomes" id="UP000434101"/>
    </source>
</evidence>
<evidence type="ECO:0000313" key="2">
    <source>
        <dbReference type="EMBL" id="MXV63640.1"/>
    </source>
</evidence>
<dbReference type="AlphaFoldDB" id="A0A6B0VPT0"/>
<sequence>MVLSDSTRPLDGRTLGRREYLGPPERGPKFDESLDADGEDVLETFLER</sequence>
<name>A0A6B0VPT0_9EURY</name>
<gene>
    <name evidence="2" type="ORF">GS429_16555</name>
</gene>
<comment type="caution">
    <text evidence="2">The sequence shown here is derived from an EMBL/GenBank/DDBJ whole genome shotgun (WGS) entry which is preliminary data.</text>
</comment>
<organism evidence="2 3">
    <name type="scientific">Natronorubrum halalkaliphilum</name>
    <dbReference type="NCBI Taxonomy" id="2691917"/>
    <lineage>
        <taxon>Archaea</taxon>
        <taxon>Methanobacteriati</taxon>
        <taxon>Methanobacteriota</taxon>
        <taxon>Stenosarchaea group</taxon>
        <taxon>Halobacteria</taxon>
        <taxon>Halobacteriales</taxon>
        <taxon>Natrialbaceae</taxon>
        <taxon>Natronorubrum</taxon>
    </lineage>
</organism>
<evidence type="ECO:0000256" key="1">
    <source>
        <dbReference type="SAM" id="MobiDB-lite"/>
    </source>
</evidence>
<protein>
    <submittedName>
        <fullName evidence="2">Uncharacterized protein</fullName>
    </submittedName>
</protein>
<proteinExistence type="predicted"/>
<feature type="compositionally biased region" description="Basic and acidic residues" evidence="1">
    <location>
        <begin position="8"/>
        <end position="32"/>
    </location>
</feature>
<dbReference type="Proteomes" id="UP000434101">
    <property type="component" value="Unassembled WGS sequence"/>
</dbReference>
<dbReference type="EMBL" id="WUYX01000053">
    <property type="protein sequence ID" value="MXV63640.1"/>
    <property type="molecule type" value="Genomic_DNA"/>
</dbReference>
<keyword evidence="3" id="KW-1185">Reference proteome</keyword>